<evidence type="ECO:0000313" key="3">
    <source>
        <dbReference type="Proteomes" id="UP000029714"/>
    </source>
</evidence>
<keyword evidence="3" id="KW-1185">Reference proteome</keyword>
<reference evidence="2" key="3">
    <citation type="submission" date="2018-04" db="EMBL/GenBank/DDBJ databases">
        <authorList>
            <person name="Sheh A."/>
            <person name="Shen Z."/>
            <person name="Mannion A.J."/>
            <person name="Fox J.G."/>
        </authorList>
    </citation>
    <scope>NUCLEOTIDE SEQUENCE</scope>
    <source>
        <strain evidence="2">MIT 97-6194</strain>
    </source>
</reference>
<reference evidence="2 3" key="2">
    <citation type="journal article" date="2016" name="Infect. Immun.">
        <title>Helicobacter saguini, a Novel Helicobacter Isolated from Cotton-Top Tamarins with Ulcerative Colitis, Has Proinflammatory Properties and Induces Typhlocolitis and Dysplasia in Gnotobiotic IL-10-/- Mice.</title>
        <authorList>
            <person name="Shen Z."/>
            <person name="Mannion A."/>
            <person name="Whary M.T."/>
            <person name="Muthupalani S."/>
            <person name="Sheh A."/>
            <person name="Feng Y."/>
            <person name="Gong G."/>
            <person name="Vandamme P."/>
            <person name="Holcombe H.R."/>
            <person name="Paster B.J."/>
            <person name="Fox J.G."/>
        </authorList>
    </citation>
    <scope>NUCLEOTIDE SEQUENCE [LARGE SCALE GENOMIC DNA]</scope>
    <source>
        <strain evidence="2 3">MIT 97-6194</strain>
    </source>
</reference>
<dbReference type="EMBL" id="JRMP02000006">
    <property type="protein sequence ID" value="TLD94514.1"/>
    <property type="molecule type" value="Genomic_DNA"/>
</dbReference>
<organism evidence="2 3">
    <name type="scientific">Helicobacter saguini</name>
    <dbReference type="NCBI Taxonomy" id="1548018"/>
    <lineage>
        <taxon>Bacteria</taxon>
        <taxon>Pseudomonadati</taxon>
        <taxon>Campylobacterota</taxon>
        <taxon>Epsilonproteobacteria</taxon>
        <taxon>Campylobacterales</taxon>
        <taxon>Helicobacteraceae</taxon>
        <taxon>Helicobacter</taxon>
    </lineage>
</organism>
<sequence>MQKLQEIFKAAWNYQAIKKDSYTFKELLEWAKNNAKNNESVAVMRESKDSKIIIKAMLLDSNNTPLNALDMPYLCVETKNLDSDLLQHFGDKNILILK</sequence>
<gene>
    <name evidence="1" type="ORF">DCO61_12505</name>
    <name evidence="2" type="ORF">LS64_004920</name>
</gene>
<protein>
    <submittedName>
        <fullName evidence="2">Uncharacterized protein</fullName>
    </submittedName>
</protein>
<evidence type="ECO:0000313" key="4">
    <source>
        <dbReference type="Proteomes" id="UP000477070"/>
    </source>
</evidence>
<accession>A0A347VNZ1</accession>
<comment type="caution">
    <text evidence="2">The sequence shown here is derived from an EMBL/GenBank/DDBJ whole genome shotgun (WGS) entry which is preliminary data.</text>
</comment>
<evidence type="ECO:0000313" key="1">
    <source>
        <dbReference type="EMBL" id="MWV70780.1"/>
    </source>
</evidence>
<dbReference type="OrthoDB" id="5328979at2"/>
<dbReference type="Proteomes" id="UP000029714">
    <property type="component" value="Unassembled WGS sequence"/>
</dbReference>
<dbReference type="RefSeq" id="WP_034572567.1">
    <property type="nucleotide sequence ID" value="NZ_JRMP02000006.1"/>
</dbReference>
<dbReference type="AlphaFoldDB" id="A0A347VNZ1"/>
<dbReference type="Proteomes" id="UP000477070">
    <property type="component" value="Unassembled WGS sequence"/>
</dbReference>
<reference evidence="2 3" key="1">
    <citation type="journal article" date="2014" name="Genome Announc.">
        <title>Draft genome sequences of eight enterohepatic helicobacter species isolated from both laboratory and wild rodents.</title>
        <authorList>
            <person name="Sheh A."/>
            <person name="Shen Z."/>
            <person name="Fox J.G."/>
        </authorList>
    </citation>
    <scope>NUCLEOTIDE SEQUENCE [LARGE SCALE GENOMIC DNA]</scope>
    <source>
        <strain evidence="2 3">MIT 97-6194</strain>
    </source>
</reference>
<dbReference type="EMBL" id="QBIU01000002">
    <property type="protein sequence ID" value="MWV70780.1"/>
    <property type="molecule type" value="Genomic_DNA"/>
</dbReference>
<name>A0A347VNZ1_9HELI</name>
<reference evidence="1 4" key="4">
    <citation type="submission" date="2019-12" db="EMBL/GenBank/DDBJ databases">
        <title>Multi-Generational Helicobacter saguini Isolates.</title>
        <authorList>
            <person name="Mannion A."/>
            <person name="Shen Z."/>
            <person name="Fox J.G."/>
        </authorList>
    </citation>
    <scope>NUCLEOTIDE SEQUENCE [LARGE SCALE GENOMIC DNA]</scope>
    <source>
        <strain evidence="1">16-048</strain>
        <strain evidence="4">16-048 (F4)</strain>
    </source>
</reference>
<proteinExistence type="predicted"/>
<evidence type="ECO:0000313" key="2">
    <source>
        <dbReference type="EMBL" id="TLD94514.1"/>
    </source>
</evidence>